<dbReference type="EMBL" id="CDGJ01000032">
    <property type="protein sequence ID" value="CEJ06642.1"/>
    <property type="molecule type" value="Genomic_DNA"/>
</dbReference>
<keyword evidence="6" id="KW-0560">Oxidoreductase</keyword>
<organism evidence="6">
    <name type="scientific">Acididesulfobacillus acetoxydans</name>
    <dbReference type="NCBI Taxonomy" id="1561005"/>
    <lineage>
        <taxon>Bacteria</taxon>
        <taxon>Bacillati</taxon>
        <taxon>Bacillota</taxon>
        <taxon>Clostridia</taxon>
        <taxon>Eubacteriales</taxon>
        <taxon>Peptococcaceae</taxon>
        <taxon>Acididesulfobacillus</taxon>
    </lineage>
</organism>
<dbReference type="EMBL" id="LR746496">
    <property type="protein sequence ID" value="CAA7600508.1"/>
    <property type="molecule type" value="Genomic_DNA"/>
</dbReference>
<reference evidence="7" key="1">
    <citation type="submission" date="2014-11" db="EMBL/GenBank/DDBJ databases">
        <authorList>
            <person name="Hornung B.V."/>
        </authorList>
    </citation>
    <scope>NUCLEOTIDE SEQUENCE</scope>
    <source>
        <strain evidence="7">INE</strain>
    </source>
</reference>
<dbReference type="KEGG" id="aacx:DEACI_1161"/>
<evidence type="ECO:0000256" key="2">
    <source>
        <dbReference type="ARBA" id="ARBA00022630"/>
    </source>
</evidence>
<dbReference type="Proteomes" id="UP000836597">
    <property type="component" value="Chromosome"/>
</dbReference>
<accession>A0A8S0W288</accession>
<dbReference type="AlphaFoldDB" id="A0A8S0W288"/>
<dbReference type="InterPro" id="IPR016156">
    <property type="entry name" value="FAD/NAD-linked_Rdtase_dimer_sf"/>
</dbReference>
<feature type="domain" description="FAD/NAD(P)-binding" evidence="4">
    <location>
        <begin position="2"/>
        <end position="298"/>
    </location>
</feature>
<keyword evidence="2" id="KW-0285">Flavoprotein</keyword>
<proteinExistence type="predicted"/>
<dbReference type="InterPro" id="IPR050260">
    <property type="entry name" value="FAD-bd_OxRdtase"/>
</dbReference>
<dbReference type="Proteomes" id="UP001071230">
    <property type="component" value="Unassembled WGS sequence"/>
</dbReference>
<gene>
    <name evidence="7" type="ORF">DEACI_1091</name>
    <name evidence="6" type="ORF">DEACI_1161</name>
</gene>
<evidence type="ECO:0000256" key="3">
    <source>
        <dbReference type="ARBA" id="ARBA00022827"/>
    </source>
</evidence>
<dbReference type="Gene3D" id="3.30.390.30">
    <property type="match status" value="1"/>
</dbReference>
<keyword evidence="8" id="KW-1185">Reference proteome</keyword>
<dbReference type="SUPFAM" id="SSF51905">
    <property type="entry name" value="FAD/NAD(P)-binding domain"/>
    <property type="match status" value="2"/>
</dbReference>
<dbReference type="Pfam" id="PF07992">
    <property type="entry name" value="Pyr_redox_2"/>
    <property type="match status" value="1"/>
</dbReference>
<dbReference type="InterPro" id="IPR041575">
    <property type="entry name" value="Rubredoxin_C"/>
</dbReference>
<dbReference type="PANTHER" id="PTHR43429:SF3">
    <property type="entry name" value="NITRITE REDUCTASE [NAD(P)H]"/>
    <property type="match status" value="1"/>
</dbReference>
<evidence type="ECO:0000259" key="4">
    <source>
        <dbReference type="Pfam" id="PF07992"/>
    </source>
</evidence>
<name>A0A8S0W288_9FIRM</name>
<keyword evidence="3" id="KW-0274">FAD</keyword>
<evidence type="ECO:0000313" key="6">
    <source>
        <dbReference type="EMBL" id="CAA7600508.1"/>
    </source>
</evidence>
<sequence>MNYVLVGNSAASLFAAEAIRQQDTRSEITVLTADTYPFYSRCLTTYFLAGDISQSQLALRHVHTLQALQLTVHYHCPVTGLEPRKRVLFTAAGEYYRYDKCLIATGASAVSLPVPGSNLPEVFTLRHLEDALRIKKHLEPNRRAVIIGGGLVSLKSAYALLKQGLRVTVIISSGQILSQMLNPEAADLLQAHLTSHGLTFQFNQDVGAIEGSEHVHSVHLRNGETLPADIVIVGKGVLPNTQPFSSSGLAIRKGIPVNEHLETNLADVYAAGDVAEAWDRIHQIQRLNPIWPNATTQGRIAGANMAGHHLTYSGSMGMNAVDFFGLRIISAGMIRPPSAPPWHHKDTLSRSTTGHPHYQRLVWKNDELKGFVLVGNTERAGVLTALIQSERPLSQTVQQELQNGKRSRVF</sequence>
<protein>
    <submittedName>
        <fullName evidence="7">NADH-dependent phenylglyoxylate dehydrogenase subunit epsilon</fullName>
    </submittedName>
    <submittedName>
        <fullName evidence="6">Pyridine nucleotide disulphide reductase class-I</fullName>
        <ecNumber evidence="6">1.-.-.-</ecNumber>
    </submittedName>
</protein>
<feature type="domain" description="NADH-rubredoxin oxidoreductase C-terminal" evidence="5">
    <location>
        <begin position="320"/>
        <end position="390"/>
    </location>
</feature>
<dbReference type="GO" id="GO:0016491">
    <property type="term" value="F:oxidoreductase activity"/>
    <property type="evidence" value="ECO:0007669"/>
    <property type="project" value="UniProtKB-KW"/>
</dbReference>
<dbReference type="PANTHER" id="PTHR43429">
    <property type="entry name" value="PYRIDINE NUCLEOTIDE-DISULFIDE OXIDOREDUCTASE DOMAIN-CONTAINING"/>
    <property type="match status" value="1"/>
</dbReference>
<dbReference type="PRINTS" id="PR00368">
    <property type="entry name" value="FADPNR"/>
</dbReference>
<dbReference type="PRINTS" id="PR00411">
    <property type="entry name" value="PNDRDTASEI"/>
</dbReference>
<comment type="cofactor">
    <cofactor evidence="1">
        <name>FAD</name>
        <dbReference type="ChEBI" id="CHEBI:57692"/>
    </cofactor>
</comment>
<evidence type="ECO:0000313" key="8">
    <source>
        <dbReference type="Proteomes" id="UP001071230"/>
    </source>
</evidence>
<evidence type="ECO:0000256" key="1">
    <source>
        <dbReference type="ARBA" id="ARBA00001974"/>
    </source>
</evidence>
<dbReference type="Pfam" id="PF18267">
    <property type="entry name" value="Rubredoxin_C"/>
    <property type="match status" value="1"/>
</dbReference>
<dbReference type="EC" id="1.-.-.-" evidence="6"/>
<dbReference type="Gene3D" id="3.50.50.60">
    <property type="entry name" value="FAD/NAD(P)-binding domain"/>
    <property type="match status" value="2"/>
</dbReference>
<evidence type="ECO:0000259" key="5">
    <source>
        <dbReference type="Pfam" id="PF18267"/>
    </source>
</evidence>
<dbReference type="RefSeq" id="WP_240984172.1">
    <property type="nucleotide sequence ID" value="NZ_CDGJ01000032.1"/>
</dbReference>
<evidence type="ECO:0000313" key="7">
    <source>
        <dbReference type="EMBL" id="CEJ06642.1"/>
    </source>
</evidence>
<reference evidence="6" key="2">
    <citation type="submission" date="2020-01" db="EMBL/GenBank/DDBJ databases">
        <authorList>
            <person name="Hornung B."/>
        </authorList>
    </citation>
    <scope>NUCLEOTIDE SEQUENCE</scope>
    <source>
        <strain evidence="6">PacBioINE</strain>
    </source>
</reference>
<dbReference type="InterPro" id="IPR023753">
    <property type="entry name" value="FAD/NAD-binding_dom"/>
</dbReference>
<dbReference type="InterPro" id="IPR036188">
    <property type="entry name" value="FAD/NAD-bd_sf"/>
</dbReference>